<dbReference type="AlphaFoldDB" id="A0AAV2GU80"/>
<feature type="region of interest" description="Disordered" evidence="1">
    <location>
        <begin position="1"/>
        <end position="104"/>
    </location>
</feature>
<reference evidence="2 3" key="1">
    <citation type="submission" date="2024-04" db="EMBL/GenBank/DDBJ databases">
        <authorList>
            <person name="Fracassetti M."/>
        </authorList>
    </citation>
    <scope>NUCLEOTIDE SEQUENCE [LARGE SCALE GENOMIC DNA]</scope>
</reference>
<name>A0AAV2GU80_9ROSI</name>
<dbReference type="EMBL" id="OZ034822">
    <property type="protein sequence ID" value="CAL1412840.1"/>
    <property type="molecule type" value="Genomic_DNA"/>
</dbReference>
<keyword evidence="3" id="KW-1185">Reference proteome</keyword>
<proteinExistence type="predicted"/>
<feature type="compositionally biased region" description="Polar residues" evidence="1">
    <location>
        <begin position="71"/>
        <end position="104"/>
    </location>
</feature>
<sequence>MAFAFGKDAGPQSQGTKLLPFGTPASSQAPPIPQPGRPRSPWGPPPMDSVQFPSLGYGTPGFVRSRHPSATMPNMSEVQRPHSSSSRFDISQSPASYLSITTRP</sequence>
<evidence type="ECO:0000313" key="2">
    <source>
        <dbReference type="EMBL" id="CAL1412840.1"/>
    </source>
</evidence>
<organism evidence="2 3">
    <name type="scientific">Linum trigynum</name>
    <dbReference type="NCBI Taxonomy" id="586398"/>
    <lineage>
        <taxon>Eukaryota</taxon>
        <taxon>Viridiplantae</taxon>
        <taxon>Streptophyta</taxon>
        <taxon>Embryophyta</taxon>
        <taxon>Tracheophyta</taxon>
        <taxon>Spermatophyta</taxon>
        <taxon>Magnoliopsida</taxon>
        <taxon>eudicotyledons</taxon>
        <taxon>Gunneridae</taxon>
        <taxon>Pentapetalae</taxon>
        <taxon>rosids</taxon>
        <taxon>fabids</taxon>
        <taxon>Malpighiales</taxon>
        <taxon>Linaceae</taxon>
        <taxon>Linum</taxon>
    </lineage>
</organism>
<feature type="compositionally biased region" description="Pro residues" evidence="1">
    <location>
        <begin position="30"/>
        <end position="47"/>
    </location>
</feature>
<dbReference type="Proteomes" id="UP001497516">
    <property type="component" value="Chromosome 9"/>
</dbReference>
<accession>A0AAV2GU80</accession>
<gene>
    <name evidence="2" type="ORF">LTRI10_LOCUS52105</name>
</gene>
<evidence type="ECO:0000313" key="3">
    <source>
        <dbReference type="Proteomes" id="UP001497516"/>
    </source>
</evidence>
<protein>
    <submittedName>
        <fullName evidence="2">Uncharacterized protein</fullName>
    </submittedName>
</protein>
<evidence type="ECO:0000256" key="1">
    <source>
        <dbReference type="SAM" id="MobiDB-lite"/>
    </source>
</evidence>